<dbReference type="Gene3D" id="2.60.40.420">
    <property type="entry name" value="Cupredoxins - blue copper proteins"/>
    <property type="match status" value="1"/>
</dbReference>
<keyword evidence="1" id="KW-0813">Transport</keyword>
<keyword evidence="2" id="KW-0479">Metal-binding</keyword>
<keyword evidence="3" id="KW-0249">Electron transport</keyword>
<accession>A0A556MGZ7</accession>
<dbReference type="GO" id="GO:0005507">
    <property type="term" value="F:copper ion binding"/>
    <property type="evidence" value="ECO:0007669"/>
    <property type="project" value="InterPro"/>
</dbReference>
<protein>
    <submittedName>
        <fullName evidence="6">Auracyanin family protein</fullName>
    </submittedName>
</protein>
<dbReference type="SUPFAM" id="SSF63829">
    <property type="entry name" value="Calcium-dependent phosphotriesterase"/>
    <property type="match status" value="1"/>
</dbReference>
<dbReference type="Pfam" id="PF00127">
    <property type="entry name" value="Copper-bind"/>
    <property type="match status" value="1"/>
</dbReference>
<dbReference type="EMBL" id="VLPK01000003">
    <property type="protein sequence ID" value="TSJ39206.1"/>
    <property type="molecule type" value="Genomic_DNA"/>
</dbReference>
<dbReference type="Gene3D" id="2.120.10.30">
    <property type="entry name" value="TolB, C-terminal domain"/>
    <property type="match status" value="1"/>
</dbReference>
<dbReference type="InterPro" id="IPR011042">
    <property type="entry name" value="6-blade_b-propeller_TolB-like"/>
</dbReference>
<dbReference type="RefSeq" id="WP_144249244.1">
    <property type="nucleotide sequence ID" value="NZ_VLPK01000003.1"/>
</dbReference>
<dbReference type="OrthoDB" id="9814063at2"/>
<dbReference type="InterPro" id="IPR000923">
    <property type="entry name" value="BlueCu_1"/>
</dbReference>
<dbReference type="Proteomes" id="UP000318733">
    <property type="component" value="Unassembled WGS sequence"/>
</dbReference>
<evidence type="ECO:0000256" key="1">
    <source>
        <dbReference type="ARBA" id="ARBA00022448"/>
    </source>
</evidence>
<evidence type="ECO:0000259" key="5">
    <source>
        <dbReference type="Pfam" id="PF00127"/>
    </source>
</evidence>
<evidence type="ECO:0000256" key="3">
    <source>
        <dbReference type="ARBA" id="ARBA00022982"/>
    </source>
</evidence>
<dbReference type="SUPFAM" id="SSF49503">
    <property type="entry name" value="Cupredoxins"/>
    <property type="match status" value="1"/>
</dbReference>
<evidence type="ECO:0000256" key="2">
    <source>
        <dbReference type="ARBA" id="ARBA00022723"/>
    </source>
</evidence>
<dbReference type="PROSITE" id="PS00196">
    <property type="entry name" value="COPPER_BLUE"/>
    <property type="match status" value="1"/>
</dbReference>
<proteinExistence type="predicted"/>
<sequence>MKAIFKNILFTAAVTAGVGCTATFAQNSPEKAVHTEKDYYRIVTLPVPEGVELEVGGLALMPNGDMGVSTRRGDVWIIQNPYQLNGSLPFYKKFATGMHEVLGLAYKDGAFYCVQRGELTKLIDKNGDGKADVYEIVYSWPVSGNYHEYSYGPVIMPNGNMMVNLNVGFDDEWWRGKSLVKWRAWCLEIQPDGTMNPYATGFRSPAGQGLIDGKYFYAENQGDWVGSGYIMQLDRGDFAMHPAGLRWATDPASPVKVRTEDIYSRVNPRFNDPEGKIEDRDPKRPFKTLWEVASDIKKGYKTPAVWVPHGTLGNSTSSMIQIPNNDSFGPFAGQVLVGDQAQSRINRIFLEQVKGQYQGAAIPFREGFESGVLRLAWGADNSLFVGQTSRGWGSTGQKIFGLERLVWAKTTPFEMKAVRAMPDGFEIEFTKPVDKKAAADPDNYTITGFTYKYHPVYGSATIREKVSNINAAIVSEDGLKVRLVADSLREKYIHEIKVDKAVVSADSSFSLLHPVAYYTLNNIPDGEKLNVPKRKPKMAHDMAGMNMQMGKAAPSTAKAAAVGGVALKKNQTTKPASWTTIDQTITIGTKPGLKFDKTDLTLKAGSKVKLTFTNNDDMPHNFVVVPQGEAIAVGELGSKLGLQAVKLNYIANTPKILFNATLVGPGSSQTIYFVAPKAGKYTYVCTVPGHFYVMQGTLTVE</sequence>
<dbReference type="PROSITE" id="PS51257">
    <property type="entry name" value="PROKAR_LIPOPROTEIN"/>
    <property type="match status" value="1"/>
</dbReference>
<evidence type="ECO:0000313" key="6">
    <source>
        <dbReference type="EMBL" id="TSJ39206.1"/>
    </source>
</evidence>
<dbReference type="AlphaFoldDB" id="A0A556MGZ7"/>
<dbReference type="PANTHER" id="PTHR33546">
    <property type="entry name" value="LARGE, MULTIFUNCTIONAL SECRETED PROTEIN-RELATED"/>
    <property type="match status" value="1"/>
</dbReference>
<dbReference type="GO" id="GO:0009055">
    <property type="term" value="F:electron transfer activity"/>
    <property type="evidence" value="ECO:0007669"/>
    <property type="project" value="InterPro"/>
</dbReference>
<comment type="caution">
    <text evidence="6">The sequence shown here is derived from an EMBL/GenBank/DDBJ whole genome shotgun (WGS) entry which is preliminary data.</text>
</comment>
<evidence type="ECO:0000313" key="7">
    <source>
        <dbReference type="Proteomes" id="UP000318733"/>
    </source>
</evidence>
<gene>
    <name evidence="6" type="ORF">FO440_15700</name>
</gene>
<dbReference type="InterPro" id="IPR028871">
    <property type="entry name" value="BlueCu_1_BS"/>
</dbReference>
<dbReference type="CDD" id="cd04233">
    <property type="entry name" value="Auracyanin"/>
    <property type="match status" value="1"/>
</dbReference>
<organism evidence="6 7">
    <name type="scientific">Mucilaginibacter corticis</name>
    <dbReference type="NCBI Taxonomy" id="2597670"/>
    <lineage>
        <taxon>Bacteria</taxon>
        <taxon>Pseudomonadati</taxon>
        <taxon>Bacteroidota</taxon>
        <taxon>Sphingobacteriia</taxon>
        <taxon>Sphingobacteriales</taxon>
        <taxon>Sphingobacteriaceae</taxon>
        <taxon>Mucilaginibacter</taxon>
    </lineage>
</organism>
<keyword evidence="4" id="KW-0186">Copper</keyword>
<dbReference type="PANTHER" id="PTHR33546:SF1">
    <property type="entry name" value="LARGE, MULTIFUNCTIONAL SECRETED PROTEIN"/>
    <property type="match status" value="1"/>
</dbReference>
<feature type="domain" description="Blue (type 1) copper" evidence="5">
    <location>
        <begin position="590"/>
        <end position="701"/>
    </location>
</feature>
<name>A0A556MGZ7_9SPHI</name>
<reference evidence="6 7" key="1">
    <citation type="submission" date="2019-07" db="EMBL/GenBank/DDBJ databases">
        <authorList>
            <person name="Huq M.A."/>
        </authorList>
    </citation>
    <scope>NUCLEOTIDE SEQUENCE [LARGE SCALE GENOMIC DNA]</scope>
    <source>
        <strain evidence="6 7">MAH-19</strain>
    </source>
</reference>
<evidence type="ECO:0000256" key="4">
    <source>
        <dbReference type="ARBA" id="ARBA00023008"/>
    </source>
</evidence>
<dbReference type="InterPro" id="IPR008972">
    <property type="entry name" value="Cupredoxin"/>
</dbReference>
<keyword evidence="7" id="KW-1185">Reference proteome</keyword>